<dbReference type="PANTHER" id="PTHR42781:SF5">
    <property type="entry name" value="PUTRESCINE TRANSPORT ATP-BINDING PROTEIN POTG"/>
    <property type="match status" value="1"/>
</dbReference>
<evidence type="ECO:0000256" key="1">
    <source>
        <dbReference type="ARBA" id="ARBA00022448"/>
    </source>
</evidence>
<evidence type="ECO:0000313" key="12">
    <source>
        <dbReference type="Proteomes" id="UP000029646"/>
    </source>
</evidence>
<dbReference type="EMBL" id="BBNR01000001">
    <property type="protein sequence ID" value="GAL65485.1"/>
    <property type="molecule type" value="Genomic_DNA"/>
</dbReference>
<dbReference type="InterPro" id="IPR003439">
    <property type="entry name" value="ABC_transporter-like_ATP-bd"/>
</dbReference>
<feature type="domain" description="ABC transporter" evidence="8">
    <location>
        <begin position="2"/>
        <end position="234"/>
    </location>
</feature>
<dbReference type="RefSeq" id="WP_042240421.1">
    <property type="nucleotide sequence ID" value="NZ_BBNR01000001.1"/>
</dbReference>
<sequence length="303" mass="34382">MLNISHLSFSYGKTIVLKDISFEVKQGENVAIIGESGSGKSTLLKLLYGEYDLNGGQIFWKDTEILGPKYNLVVGYDFMKYVAQEFDLMPFITVEENIAKHLSRFFPEEAQQRVDELIKVVQLEAFAKRKVKTLSGGQKQRVALARALAKAPEILLLDEPFGHIDNFKKQSLRRSVFKYLKDKNITCIVATHDKEDVLGFADRMIALHDNTIVANAQPKELFENPESPLIAAFFGEFNEIDGEIVYAHQLKVTDTSQLKATVIHSYFKGCFYLIAADLNGDTIFFKHVKQLIENDTVYLEIDK</sequence>
<dbReference type="STRING" id="504487.JCM19538_1955"/>
<keyword evidence="1" id="KW-0813">Transport</keyword>
<dbReference type="PROSITE" id="PS50893">
    <property type="entry name" value="ABC_TRANSPORTER_2"/>
    <property type="match status" value="1"/>
</dbReference>
<accession>A0A090W1J1</accession>
<gene>
    <name evidence="9" type="ORF">JCM19301_3945</name>
    <name evidence="10" type="ORF">JCM19302_2618</name>
    <name evidence="11" type="ORF">JCM19538_1955</name>
</gene>
<evidence type="ECO:0000259" key="8">
    <source>
        <dbReference type="PROSITE" id="PS50893"/>
    </source>
</evidence>
<evidence type="ECO:0000256" key="7">
    <source>
        <dbReference type="ARBA" id="ARBA00023136"/>
    </source>
</evidence>
<evidence type="ECO:0000313" key="11">
    <source>
        <dbReference type="EMBL" id="GAL88966.1"/>
    </source>
</evidence>
<proteinExistence type="predicted"/>
<dbReference type="InterPro" id="IPR017871">
    <property type="entry name" value="ABC_transporter-like_CS"/>
</dbReference>
<dbReference type="Pfam" id="PF00005">
    <property type="entry name" value="ABC_tran"/>
    <property type="match status" value="1"/>
</dbReference>
<comment type="caution">
    <text evidence="10">The sequence shown here is derived from an EMBL/GenBank/DDBJ whole genome shotgun (WGS) entry which is preliminary data.</text>
</comment>
<keyword evidence="13" id="KW-1185">Reference proteome</keyword>
<organism evidence="10 12">
    <name type="scientific">Jejuia pallidilutea</name>
    <dbReference type="NCBI Taxonomy" id="504487"/>
    <lineage>
        <taxon>Bacteria</taxon>
        <taxon>Pseudomonadati</taxon>
        <taxon>Bacteroidota</taxon>
        <taxon>Flavobacteriia</taxon>
        <taxon>Flavobacteriales</taxon>
        <taxon>Flavobacteriaceae</taxon>
        <taxon>Jejuia</taxon>
    </lineage>
</organism>
<dbReference type="Proteomes" id="UP000030184">
    <property type="component" value="Unassembled WGS sequence"/>
</dbReference>
<evidence type="ECO:0000256" key="4">
    <source>
        <dbReference type="ARBA" id="ARBA00022741"/>
    </source>
</evidence>
<dbReference type="PROSITE" id="PS00211">
    <property type="entry name" value="ABC_TRANSPORTER_1"/>
    <property type="match status" value="1"/>
</dbReference>
<reference evidence="13" key="1">
    <citation type="journal article" date="2014" name="Genome Announc.">
        <title>Draft Genome Sequence of Marine Flavobacterium Jejuia pallidilutea Strain 11shimoA1 and Pigmentation Mutants.</title>
        <authorList>
            <person name="Takatani N."/>
            <person name="Nakanishi M."/>
            <person name="Meirelles P."/>
            <person name="Mino S."/>
            <person name="Suda W."/>
            <person name="Oshima K."/>
            <person name="Hattori M."/>
            <person name="Ohkuma M."/>
            <person name="Hosokawa M."/>
            <person name="Miyashita K."/>
            <person name="Thompson F.L."/>
            <person name="Niwa A."/>
            <person name="Sawabe T."/>
            <person name="Sawabe T."/>
        </authorList>
    </citation>
    <scope>NUCLEOTIDE SEQUENCE [LARGE SCALE GENOMIC DNA]</scope>
    <source>
        <strain evidence="13">JCM 19538</strain>
    </source>
</reference>
<evidence type="ECO:0000256" key="2">
    <source>
        <dbReference type="ARBA" id="ARBA00022475"/>
    </source>
</evidence>
<keyword evidence="5 10" id="KW-0067">ATP-binding</keyword>
<evidence type="ECO:0000256" key="6">
    <source>
        <dbReference type="ARBA" id="ARBA00022967"/>
    </source>
</evidence>
<dbReference type="OrthoDB" id="9802264at2"/>
<keyword evidence="2" id="KW-1003">Cell membrane</keyword>
<dbReference type="Gene3D" id="3.40.50.300">
    <property type="entry name" value="P-loop containing nucleotide triphosphate hydrolases"/>
    <property type="match status" value="1"/>
</dbReference>
<keyword evidence="4" id="KW-0547">Nucleotide-binding</keyword>
<dbReference type="Proteomes" id="UP000029641">
    <property type="component" value="Unassembled WGS sequence"/>
</dbReference>
<dbReference type="InterPro" id="IPR050093">
    <property type="entry name" value="ABC_SmlMolc_Importer"/>
</dbReference>
<protein>
    <submittedName>
        <fullName evidence="10">Putative iron-uptake ABC transport system ATP-binding protein</fullName>
    </submittedName>
</protein>
<dbReference type="EMBL" id="BBNY01000005">
    <property type="protein sequence ID" value="GAL88966.1"/>
    <property type="molecule type" value="Genomic_DNA"/>
</dbReference>
<dbReference type="AlphaFoldDB" id="A0A090W1J1"/>
<keyword evidence="7" id="KW-0472">Membrane</keyword>
<name>A0A090W1J1_9FLAO</name>
<keyword evidence="3" id="KW-0997">Cell inner membrane</keyword>
<evidence type="ECO:0000313" key="10">
    <source>
        <dbReference type="EMBL" id="GAL70043.1"/>
    </source>
</evidence>
<evidence type="ECO:0000313" key="9">
    <source>
        <dbReference type="EMBL" id="GAL65485.1"/>
    </source>
</evidence>
<evidence type="ECO:0000256" key="5">
    <source>
        <dbReference type="ARBA" id="ARBA00022840"/>
    </source>
</evidence>
<keyword evidence="6" id="KW-1278">Translocase</keyword>
<evidence type="ECO:0000313" key="13">
    <source>
        <dbReference type="Proteomes" id="UP000030184"/>
    </source>
</evidence>
<dbReference type="eggNOG" id="COG3842">
    <property type="taxonomic scope" value="Bacteria"/>
</dbReference>
<dbReference type="GO" id="GO:0016887">
    <property type="term" value="F:ATP hydrolysis activity"/>
    <property type="evidence" value="ECO:0007669"/>
    <property type="project" value="InterPro"/>
</dbReference>
<dbReference type="GO" id="GO:0005524">
    <property type="term" value="F:ATP binding"/>
    <property type="evidence" value="ECO:0007669"/>
    <property type="project" value="UniProtKB-KW"/>
</dbReference>
<dbReference type="EMBL" id="BBNS01000004">
    <property type="protein sequence ID" value="GAL70043.1"/>
    <property type="molecule type" value="Genomic_DNA"/>
</dbReference>
<dbReference type="InterPro" id="IPR003593">
    <property type="entry name" value="AAA+_ATPase"/>
</dbReference>
<dbReference type="SUPFAM" id="SSF52540">
    <property type="entry name" value="P-loop containing nucleoside triphosphate hydrolases"/>
    <property type="match status" value="1"/>
</dbReference>
<dbReference type="SMART" id="SM00382">
    <property type="entry name" value="AAA"/>
    <property type="match status" value="1"/>
</dbReference>
<dbReference type="Proteomes" id="UP000029646">
    <property type="component" value="Unassembled WGS sequence"/>
</dbReference>
<evidence type="ECO:0000256" key="3">
    <source>
        <dbReference type="ARBA" id="ARBA00022519"/>
    </source>
</evidence>
<dbReference type="InterPro" id="IPR027417">
    <property type="entry name" value="P-loop_NTPase"/>
</dbReference>
<dbReference type="PANTHER" id="PTHR42781">
    <property type="entry name" value="SPERMIDINE/PUTRESCINE IMPORT ATP-BINDING PROTEIN POTA"/>
    <property type="match status" value="1"/>
</dbReference>